<organism evidence="3 4">
    <name type="scientific">Parabacteroides faecis</name>
    <dbReference type="NCBI Taxonomy" id="1217282"/>
    <lineage>
        <taxon>Bacteria</taxon>
        <taxon>Pseudomonadati</taxon>
        <taxon>Bacteroidota</taxon>
        <taxon>Bacteroidia</taxon>
        <taxon>Bacteroidales</taxon>
        <taxon>Tannerellaceae</taxon>
        <taxon>Parabacteroides</taxon>
    </lineage>
</organism>
<feature type="domain" description="Signal transduction histidine kinase internal region" evidence="2">
    <location>
        <begin position="220"/>
        <end position="298"/>
    </location>
</feature>
<gene>
    <name evidence="3" type="ORF">GGQ57_004884</name>
</gene>
<keyword evidence="1" id="KW-1133">Transmembrane helix</keyword>
<proteinExistence type="predicted"/>
<dbReference type="EMBL" id="JACHOC010000012">
    <property type="protein sequence ID" value="MBB4624939.1"/>
    <property type="molecule type" value="Genomic_DNA"/>
</dbReference>
<sequence length="404" mass="46453">MLRSGKSELLIGFTISVLLTLFVNFPMLMRSYDHAVNMTNDKYMMAPPVLLHGYFFYFPLVWFFLFAFILFMVDVQMYKVGDKLLKLKEYKVVLFAGAVSFLVGLGLLTVYPFAQSEFLAQDMEIHEFIIKDVPNVKVSSSDKIIPGYGRPVSKARDRMETVAISRMASPPFFFHPQLTEHLFVLLTVLLSVLLIRLLSGKQQMMLEYEQLKTEKLQTSYNALMGQINPHFFFNSLNGLNSLIRNGEKEQTLTYLDELSNVFRYILQSNKKEMVTLAEELQFVKAYTYLLGVRYEGKLFFSIQAEPALLLWSLPILSVLPLIENAVKHNVISKQYPLQIDIYTTGENMLVVSNKVQPKVEEEHSSGIGLKNLWGRYRLLTGKDINISNRKEYFKVSLPLSNKPV</sequence>
<feature type="transmembrane region" description="Helical" evidence="1">
    <location>
        <begin position="181"/>
        <end position="198"/>
    </location>
</feature>
<keyword evidence="4" id="KW-1185">Reference proteome</keyword>
<keyword evidence="1" id="KW-0472">Membrane</keyword>
<feature type="transmembrane region" description="Helical" evidence="1">
    <location>
        <begin position="9"/>
        <end position="29"/>
    </location>
</feature>
<accession>A0ABR6KTX1</accession>
<feature type="transmembrane region" description="Helical" evidence="1">
    <location>
        <begin position="49"/>
        <end position="71"/>
    </location>
</feature>
<reference evidence="3 4" key="1">
    <citation type="submission" date="2020-08" db="EMBL/GenBank/DDBJ databases">
        <title>Genomic Encyclopedia of Type Strains, Phase IV (KMG-IV): sequencing the most valuable type-strain genomes for metagenomic binning, comparative biology and taxonomic classification.</title>
        <authorList>
            <person name="Goeker M."/>
        </authorList>
    </citation>
    <scope>NUCLEOTIDE SEQUENCE [LARGE SCALE GENOMIC DNA]</scope>
    <source>
        <strain evidence="3 4">DSM 102983</strain>
    </source>
</reference>
<evidence type="ECO:0000259" key="2">
    <source>
        <dbReference type="Pfam" id="PF06580"/>
    </source>
</evidence>
<protein>
    <recommendedName>
        <fullName evidence="2">Signal transduction histidine kinase internal region domain-containing protein</fullName>
    </recommendedName>
</protein>
<evidence type="ECO:0000256" key="1">
    <source>
        <dbReference type="SAM" id="Phobius"/>
    </source>
</evidence>
<comment type="caution">
    <text evidence="3">The sequence shown here is derived from an EMBL/GenBank/DDBJ whole genome shotgun (WGS) entry which is preliminary data.</text>
</comment>
<name>A0ABR6KTX1_9BACT</name>
<dbReference type="InterPro" id="IPR010559">
    <property type="entry name" value="Sig_transdc_His_kin_internal"/>
</dbReference>
<dbReference type="InterPro" id="IPR050640">
    <property type="entry name" value="Bact_2-comp_sensor_kinase"/>
</dbReference>
<keyword evidence="1" id="KW-0812">Transmembrane</keyword>
<feature type="transmembrane region" description="Helical" evidence="1">
    <location>
        <begin position="92"/>
        <end position="114"/>
    </location>
</feature>
<evidence type="ECO:0000313" key="4">
    <source>
        <dbReference type="Proteomes" id="UP000533637"/>
    </source>
</evidence>
<dbReference type="Proteomes" id="UP000533637">
    <property type="component" value="Unassembled WGS sequence"/>
</dbReference>
<dbReference type="Pfam" id="PF06580">
    <property type="entry name" value="His_kinase"/>
    <property type="match status" value="1"/>
</dbReference>
<dbReference type="PANTHER" id="PTHR34220">
    <property type="entry name" value="SENSOR HISTIDINE KINASE YPDA"/>
    <property type="match status" value="1"/>
</dbReference>
<dbReference type="PANTHER" id="PTHR34220:SF7">
    <property type="entry name" value="SENSOR HISTIDINE KINASE YPDA"/>
    <property type="match status" value="1"/>
</dbReference>
<evidence type="ECO:0000313" key="3">
    <source>
        <dbReference type="EMBL" id="MBB4624939.1"/>
    </source>
</evidence>
<dbReference type="RefSeq" id="WP_122357158.1">
    <property type="nucleotide sequence ID" value="NZ_BMPB01000016.1"/>
</dbReference>